<dbReference type="AlphaFoldDB" id="A0A6A2YQ80"/>
<dbReference type="GO" id="GO:0016174">
    <property type="term" value="F:NAD(P)H oxidase H2O2-forming activity"/>
    <property type="evidence" value="ECO:0007669"/>
    <property type="project" value="TreeGrafter"/>
</dbReference>
<protein>
    <submittedName>
        <fullName evidence="4">Respiratory burst oxidase-like protein C</fullName>
    </submittedName>
</protein>
<dbReference type="InterPro" id="IPR018247">
    <property type="entry name" value="EF_Hand_1_Ca_BS"/>
</dbReference>
<feature type="domain" description="EF-hand" evidence="3">
    <location>
        <begin position="129"/>
        <end position="152"/>
    </location>
</feature>
<evidence type="ECO:0000256" key="1">
    <source>
        <dbReference type="ARBA" id="ARBA00022837"/>
    </source>
</evidence>
<proteinExistence type="predicted"/>
<dbReference type="PROSITE" id="PS50222">
    <property type="entry name" value="EF_HAND_2"/>
    <property type="match status" value="1"/>
</dbReference>
<name>A0A6A2YQ80_HIBSY</name>
<keyword evidence="1" id="KW-0106">Calcium</keyword>
<keyword evidence="2" id="KW-0560">Oxidoreductase</keyword>
<keyword evidence="5" id="KW-1185">Reference proteome</keyword>
<dbReference type="InterPro" id="IPR013623">
    <property type="entry name" value="NADPH_Ox"/>
</dbReference>
<dbReference type="InterPro" id="IPR011992">
    <property type="entry name" value="EF-hand-dom_pair"/>
</dbReference>
<dbReference type="InterPro" id="IPR050369">
    <property type="entry name" value="RBOH/FRE"/>
</dbReference>
<gene>
    <name evidence="4" type="ORF">F3Y22_tig00111330pilonHSYRG00855</name>
</gene>
<dbReference type="PANTHER" id="PTHR11972:SF152">
    <property type="entry name" value="RESPIRATORY BURST OXIDASE HOMOLOG PROTEIN C"/>
    <property type="match status" value="1"/>
</dbReference>
<dbReference type="InterPro" id="IPR002048">
    <property type="entry name" value="EF_hand_dom"/>
</dbReference>
<dbReference type="Pfam" id="PF08414">
    <property type="entry name" value="NADPH_Ox"/>
    <property type="match status" value="1"/>
</dbReference>
<dbReference type="PROSITE" id="PS00018">
    <property type="entry name" value="EF_HAND_1"/>
    <property type="match status" value="1"/>
</dbReference>
<dbReference type="SUPFAM" id="SSF47473">
    <property type="entry name" value="EF-hand"/>
    <property type="match status" value="1"/>
</dbReference>
<accession>A0A6A2YQ80</accession>
<dbReference type="Proteomes" id="UP000436088">
    <property type="component" value="Unassembled WGS sequence"/>
</dbReference>
<organism evidence="4 5">
    <name type="scientific">Hibiscus syriacus</name>
    <name type="common">Rose of Sharon</name>
    <dbReference type="NCBI Taxonomy" id="106335"/>
    <lineage>
        <taxon>Eukaryota</taxon>
        <taxon>Viridiplantae</taxon>
        <taxon>Streptophyta</taxon>
        <taxon>Embryophyta</taxon>
        <taxon>Tracheophyta</taxon>
        <taxon>Spermatophyta</taxon>
        <taxon>Magnoliopsida</taxon>
        <taxon>eudicotyledons</taxon>
        <taxon>Gunneridae</taxon>
        <taxon>Pentapetalae</taxon>
        <taxon>rosids</taxon>
        <taxon>malvids</taxon>
        <taxon>Malvales</taxon>
        <taxon>Malvaceae</taxon>
        <taxon>Malvoideae</taxon>
        <taxon>Hibiscus</taxon>
    </lineage>
</organism>
<evidence type="ECO:0000313" key="5">
    <source>
        <dbReference type="Proteomes" id="UP000436088"/>
    </source>
</evidence>
<reference evidence="4" key="1">
    <citation type="submission" date="2019-09" db="EMBL/GenBank/DDBJ databases">
        <title>Draft genome information of white flower Hibiscus syriacus.</title>
        <authorList>
            <person name="Kim Y.-M."/>
        </authorList>
    </citation>
    <scope>NUCLEOTIDE SEQUENCE [LARGE SCALE GENOMIC DNA]</scope>
    <source>
        <strain evidence="4">YM2019G1</strain>
    </source>
</reference>
<dbReference type="GO" id="GO:0005509">
    <property type="term" value="F:calcium ion binding"/>
    <property type="evidence" value="ECO:0007669"/>
    <property type="project" value="InterPro"/>
</dbReference>
<dbReference type="Gene3D" id="1.10.238.10">
    <property type="entry name" value="EF-hand"/>
    <property type="match status" value="1"/>
</dbReference>
<evidence type="ECO:0000256" key="2">
    <source>
        <dbReference type="ARBA" id="ARBA00023002"/>
    </source>
</evidence>
<dbReference type="GO" id="GO:0004601">
    <property type="term" value="F:peroxidase activity"/>
    <property type="evidence" value="ECO:0007669"/>
    <property type="project" value="InterPro"/>
</dbReference>
<evidence type="ECO:0000313" key="4">
    <source>
        <dbReference type="EMBL" id="KAE8681447.1"/>
    </source>
</evidence>
<dbReference type="PANTHER" id="PTHR11972">
    <property type="entry name" value="NADPH OXIDASE"/>
    <property type="match status" value="1"/>
</dbReference>
<evidence type="ECO:0000259" key="3">
    <source>
        <dbReference type="PROSITE" id="PS50222"/>
    </source>
</evidence>
<dbReference type="EMBL" id="VEPZ02001308">
    <property type="protein sequence ID" value="KAE8681447.1"/>
    <property type="molecule type" value="Genomic_DNA"/>
</dbReference>
<sequence length="285" mass="32227">MCVIVTMDEQPHEVSTALQEFVHLKTGVNFVAENGGDFQDDPKLTLLAKGLEKKSTVGSSMKPARFDRTKSTAAHALKGLKFISKTDGGHGWTAVEKRFDDISASNNGVLPHSQFGECIDKPYTLNYRVDKDADGRITEEEVKEIISLSASANELSNIQKQAEEYAALIMEELDPDNLGYTKINNLEMLLLQGAEQSVRGESQNLSQMLSQMLKPTYDPNPVSRLYRTTMYFLLDSWQRVWVMDLWIGAMCGLFTYKYIEYQWSEYVFKVMRHCVCFAKGATETN</sequence>
<dbReference type="GO" id="GO:0005886">
    <property type="term" value="C:plasma membrane"/>
    <property type="evidence" value="ECO:0007669"/>
    <property type="project" value="TreeGrafter"/>
</dbReference>
<comment type="caution">
    <text evidence="4">The sequence shown here is derived from an EMBL/GenBank/DDBJ whole genome shotgun (WGS) entry which is preliminary data.</text>
</comment>